<evidence type="ECO:0000313" key="2">
    <source>
        <dbReference type="Proteomes" id="UP000799324"/>
    </source>
</evidence>
<accession>A0A6A6SZP8</accession>
<name>A0A6A6SZP8_9PLEO</name>
<evidence type="ECO:0000313" key="1">
    <source>
        <dbReference type="EMBL" id="KAF2653195.1"/>
    </source>
</evidence>
<proteinExistence type="predicted"/>
<dbReference type="EMBL" id="MU004385">
    <property type="protein sequence ID" value="KAF2653195.1"/>
    <property type="molecule type" value="Genomic_DNA"/>
</dbReference>
<dbReference type="Pfam" id="PF16815">
    <property type="entry name" value="HRI1"/>
    <property type="match status" value="1"/>
</dbReference>
<gene>
    <name evidence="1" type="ORF">K491DRAFT_780483</name>
</gene>
<dbReference type="OrthoDB" id="4045395at2759"/>
<dbReference type="InterPro" id="IPR031818">
    <property type="entry name" value="Hri1"/>
</dbReference>
<reference evidence="1" key="1">
    <citation type="journal article" date="2020" name="Stud. Mycol.">
        <title>101 Dothideomycetes genomes: a test case for predicting lifestyles and emergence of pathogens.</title>
        <authorList>
            <person name="Haridas S."/>
            <person name="Albert R."/>
            <person name="Binder M."/>
            <person name="Bloem J."/>
            <person name="Labutti K."/>
            <person name="Salamov A."/>
            <person name="Andreopoulos B."/>
            <person name="Baker S."/>
            <person name="Barry K."/>
            <person name="Bills G."/>
            <person name="Bluhm B."/>
            <person name="Cannon C."/>
            <person name="Castanera R."/>
            <person name="Culley D."/>
            <person name="Daum C."/>
            <person name="Ezra D."/>
            <person name="Gonzalez J."/>
            <person name="Henrissat B."/>
            <person name="Kuo A."/>
            <person name="Liang C."/>
            <person name="Lipzen A."/>
            <person name="Lutzoni F."/>
            <person name="Magnuson J."/>
            <person name="Mondo S."/>
            <person name="Nolan M."/>
            <person name="Ohm R."/>
            <person name="Pangilinan J."/>
            <person name="Park H.-J."/>
            <person name="Ramirez L."/>
            <person name="Alfaro M."/>
            <person name="Sun H."/>
            <person name="Tritt A."/>
            <person name="Yoshinaga Y."/>
            <person name="Zwiers L.-H."/>
            <person name="Turgeon B."/>
            <person name="Goodwin S."/>
            <person name="Spatafora J."/>
            <person name="Crous P."/>
            <person name="Grigoriev I."/>
        </authorList>
    </citation>
    <scope>NUCLEOTIDE SEQUENCE</scope>
    <source>
        <strain evidence="1">CBS 122681</strain>
    </source>
</reference>
<dbReference type="AlphaFoldDB" id="A0A6A6SZP8"/>
<keyword evidence="2" id="KW-1185">Reference proteome</keyword>
<sequence length="296" mass="32808">MANGTPVVRGLSAGPERRWGKVLTLSLADYSPCTAAKLPMDPTSATTSPTLQTLPPWAKQLLKRPLIEIRRGLSLDYDPPFENSSVIALTAPSGKYVDIRFRLAHKEESSVKKESEHFAGYATAGTATAILPIGSTTCEPYECTVHVKWEHPIDSSASFATDGADMYLLANGDTMEVGVMEIDSKIRMFKEYWTTPKHCESSDYVVVETPASKDDETKGMAIRMGNYCQGVLQTATDFWVERWELNNCDWTKDARSNTGQGDDILPCKWMVQDMRKVGDKTAIDAYTWEVIEASTS</sequence>
<organism evidence="1 2">
    <name type="scientific">Lophiostoma macrostomum CBS 122681</name>
    <dbReference type="NCBI Taxonomy" id="1314788"/>
    <lineage>
        <taxon>Eukaryota</taxon>
        <taxon>Fungi</taxon>
        <taxon>Dikarya</taxon>
        <taxon>Ascomycota</taxon>
        <taxon>Pezizomycotina</taxon>
        <taxon>Dothideomycetes</taxon>
        <taxon>Pleosporomycetidae</taxon>
        <taxon>Pleosporales</taxon>
        <taxon>Lophiostomataceae</taxon>
        <taxon>Lophiostoma</taxon>
    </lineage>
</organism>
<dbReference type="Proteomes" id="UP000799324">
    <property type="component" value="Unassembled WGS sequence"/>
</dbReference>
<dbReference type="CDD" id="cd11693">
    <property type="entry name" value="HRI1_C_like"/>
    <property type="match status" value="1"/>
</dbReference>
<dbReference type="Gene3D" id="2.40.128.320">
    <property type="entry name" value="Protein HRI1, N-terminal domain"/>
    <property type="match status" value="1"/>
</dbReference>
<dbReference type="InterPro" id="IPR043047">
    <property type="entry name" value="Hri1_N_sf"/>
</dbReference>
<protein>
    <submittedName>
        <fullName evidence="1">Uncharacterized protein</fullName>
    </submittedName>
</protein>